<protein>
    <submittedName>
        <fullName evidence="1">Uncharacterized protein</fullName>
    </submittedName>
</protein>
<comment type="caution">
    <text evidence="1">The sequence shown here is derived from an EMBL/GenBank/DDBJ whole genome shotgun (WGS) entry which is preliminary data.</text>
</comment>
<reference evidence="1 2" key="1">
    <citation type="submission" date="2020-08" db="EMBL/GenBank/DDBJ databases">
        <title>Cohnella phylogeny.</title>
        <authorList>
            <person name="Dunlap C."/>
        </authorList>
    </citation>
    <scope>NUCLEOTIDE SEQUENCE [LARGE SCALE GENOMIC DNA]</scope>
    <source>
        <strain evidence="1 2">CBP 2801</strain>
    </source>
</reference>
<proteinExistence type="predicted"/>
<name>A0A7X0SML7_9BACL</name>
<dbReference type="Proteomes" id="UP000564644">
    <property type="component" value="Unassembled WGS sequence"/>
</dbReference>
<dbReference type="AlphaFoldDB" id="A0A7X0SML7"/>
<dbReference type="EMBL" id="JACJVO010000021">
    <property type="protein sequence ID" value="MBB6732782.1"/>
    <property type="molecule type" value="Genomic_DNA"/>
</dbReference>
<gene>
    <name evidence="1" type="ORF">H7C18_17860</name>
</gene>
<sequence>MDKAIEIVMTNGVKNLGLSPDEVNRLFRKAEELRPRSAFLVFDPKGNSVYIGNGDGHILGMLHLFLPEKVWVIFDDYGDRWVATALLPREH</sequence>
<keyword evidence="2" id="KW-1185">Reference proteome</keyword>
<evidence type="ECO:0000313" key="1">
    <source>
        <dbReference type="EMBL" id="MBB6732782.1"/>
    </source>
</evidence>
<organism evidence="1 2">
    <name type="scientific">Cohnella zeiphila</name>
    <dbReference type="NCBI Taxonomy" id="2761120"/>
    <lineage>
        <taxon>Bacteria</taxon>
        <taxon>Bacillati</taxon>
        <taxon>Bacillota</taxon>
        <taxon>Bacilli</taxon>
        <taxon>Bacillales</taxon>
        <taxon>Paenibacillaceae</taxon>
        <taxon>Cohnella</taxon>
    </lineage>
</organism>
<evidence type="ECO:0000313" key="2">
    <source>
        <dbReference type="Proteomes" id="UP000564644"/>
    </source>
</evidence>
<accession>A0A7X0SML7</accession>
<dbReference type="RefSeq" id="WP_185130436.1">
    <property type="nucleotide sequence ID" value="NZ_JACJVO010000021.1"/>
</dbReference>